<dbReference type="RefSeq" id="WP_012618339.1">
    <property type="nucleotide sequence ID" value="NC_011832.1"/>
</dbReference>
<feature type="transmembrane region" description="Helical" evidence="9">
    <location>
        <begin position="262"/>
        <end position="280"/>
    </location>
</feature>
<comment type="function">
    <text evidence="9">Proton pump that utilizes the energy of pyrophosphate hydrolysis as the driving force for proton movement across the membrane. Generates a proton motive force.</text>
</comment>
<feature type="transmembrane region" description="Helical" evidence="9">
    <location>
        <begin position="367"/>
        <end position="394"/>
    </location>
</feature>
<dbReference type="InterPro" id="IPR004131">
    <property type="entry name" value="PPase-energised_H-pump"/>
</dbReference>
<dbReference type="GO" id="GO:0009678">
    <property type="term" value="F:diphosphate hydrolysis-driven proton transmembrane transporter activity"/>
    <property type="evidence" value="ECO:0007669"/>
    <property type="project" value="UniProtKB-UniRule"/>
</dbReference>
<dbReference type="GeneID" id="7271276"/>
<keyword evidence="9" id="KW-1003">Cell membrane</keyword>
<dbReference type="PIRSF" id="PIRSF001265">
    <property type="entry name" value="H+-PPase"/>
    <property type="match status" value="1"/>
</dbReference>
<dbReference type="HOGENOM" id="CLU_008743_3_1_2"/>
<gene>
    <name evidence="9" type="primary">hppA</name>
    <name evidence="10" type="ordered locus">Mpal_1713</name>
</gene>
<organism evidence="10 11">
    <name type="scientific">Methanosphaerula palustris (strain ATCC BAA-1556 / DSM 19958 / E1-9c)</name>
    <dbReference type="NCBI Taxonomy" id="521011"/>
    <lineage>
        <taxon>Archaea</taxon>
        <taxon>Methanobacteriati</taxon>
        <taxon>Methanobacteriota</taxon>
        <taxon>Stenosarchaea group</taxon>
        <taxon>Methanomicrobia</taxon>
        <taxon>Methanomicrobiales</taxon>
        <taxon>Methanoregulaceae</taxon>
        <taxon>Methanosphaerula</taxon>
    </lineage>
</organism>
<feature type="transmembrane region" description="Helical" evidence="9">
    <location>
        <begin position="575"/>
        <end position="593"/>
    </location>
</feature>
<protein>
    <recommendedName>
        <fullName evidence="9">K(+)-insensitive pyrophosphate-energized proton pump</fullName>
        <ecNumber evidence="9">7.1.3.1</ecNumber>
    </recommendedName>
    <alternativeName>
        <fullName evidence="9">Membrane-bound proton-translocating pyrophosphatase</fullName>
    </alternativeName>
    <alternativeName>
        <fullName evidence="9">Pyrophosphate-energized inorganic pyrophosphatase</fullName>
        <shortName evidence="9">H(+)-PPase</shortName>
    </alternativeName>
</protein>
<evidence type="ECO:0000256" key="4">
    <source>
        <dbReference type="ARBA" id="ARBA00022842"/>
    </source>
</evidence>
<sequence length="683" mass="71025" precursor="true">MYVQLIITATAGLIALAVAALFAFEVMKADTGTAGMQSVAAAIKEGAIAFIKRQYSTIAVLALLVAVLIFAVFSFTGNTELAWHTAVAFLFGAFFSGLAGIIGMWVSVHANLRSAAAARTSLGKAVKIALRGGAVSGLTIVSLSLLGVAIIFTLLGANPQETPFVIVGFGFGASFIALFAQLGGGIYTKAADVGADLVGKVEAGIPEDDPRNPAVIADLVGDNVGDCAGRGADLFESTVAENIGAMILGVALFPIFGVNGVLFPLVAGSFGLLATIIGILSVTEKDGNNPDPMRGLNKGYYVTAFISMILFYVAVTWFLGNIWFFYAGLVGVGLSLVFVYITQYYTDSKYRPVQSIAKASVTGAATNIITGLSVAFETTGVSAIAISIALLLSYKLGEMSGVANGGLYGTAMATMGMLAPCAYILAMDTFGPIVDNAGGIVEMSGQNEETNRRIAILDSAGNTTKALTKGYAVGSAALSAFLLFNAYMTDITKLTGKAFEVVNLAQIPVFVGALLGAMLVFLFTSLAIRAVGETAQYIITEVRLQFKNPGILKGTVKPDYARCVDITTKGALKNMILPGTLVVLFPIIIGYLLKYEAMAAFLMVATIVGLLLALVLNNGGGAWDNVKKFIESGEYGGKGSEAHKAAVVGDTVGDPFKDTAGPSLHVLVKLLATITLVFAALYI</sequence>
<evidence type="ECO:0000313" key="11">
    <source>
        <dbReference type="Proteomes" id="UP000002457"/>
    </source>
</evidence>
<reference evidence="10 11" key="1">
    <citation type="journal article" date="2015" name="Genome Announc.">
        <title>Complete Genome Sequence of Methanosphaerula palustris E1-9CT, a Hydrogenotrophic Methanogen Isolated from a Minerotrophic Fen Peatland.</title>
        <authorList>
            <person name="Cadillo-Quiroz H."/>
            <person name="Browne P."/>
            <person name="Kyrpides N."/>
            <person name="Woyke T."/>
            <person name="Goodwin L."/>
            <person name="Detter C."/>
            <person name="Yavitt J.B."/>
            <person name="Zinder S.H."/>
        </authorList>
    </citation>
    <scope>NUCLEOTIDE SEQUENCE [LARGE SCALE GENOMIC DNA]</scope>
    <source>
        <strain evidence="11">ATCC BAA-1556 / DSM 19958 / E1-9c</strain>
    </source>
</reference>
<dbReference type="NCBIfam" id="NF001960">
    <property type="entry name" value="PRK00733.3-5"/>
    <property type="match status" value="1"/>
</dbReference>
<name>B8GJH9_METPE</name>
<dbReference type="EMBL" id="CP001338">
    <property type="protein sequence ID" value="ACL17020.1"/>
    <property type="molecule type" value="Genomic_DNA"/>
</dbReference>
<feature type="transmembrane region" description="Helical" evidence="9">
    <location>
        <begin position="599"/>
        <end position="619"/>
    </location>
</feature>
<evidence type="ECO:0000313" key="10">
    <source>
        <dbReference type="EMBL" id="ACL17020.1"/>
    </source>
</evidence>
<dbReference type="NCBIfam" id="TIGR01104">
    <property type="entry name" value="V_PPase"/>
    <property type="match status" value="1"/>
</dbReference>
<dbReference type="eggNOG" id="arCOG04949">
    <property type="taxonomic scope" value="Archaea"/>
</dbReference>
<evidence type="ECO:0000256" key="3">
    <source>
        <dbReference type="ARBA" id="ARBA00022692"/>
    </source>
</evidence>
<keyword evidence="2 9" id="KW-0813">Transport</keyword>
<dbReference type="STRING" id="521011.Mpal_1713"/>
<comment type="catalytic activity">
    <reaction evidence="9">
        <text>diphosphate + H2O + H(+)(in) = 2 phosphate + 2 H(+)(out)</text>
        <dbReference type="Rhea" id="RHEA:13973"/>
        <dbReference type="ChEBI" id="CHEBI:15377"/>
        <dbReference type="ChEBI" id="CHEBI:15378"/>
        <dbReference type="ChEBI" id="CHEBI:33019"/>
        <dbReference type="ChEBI" id="CHEBI:43474"/>
        <dbReference type="EC" id="7.1.3.1"/>
    </reaction>
</comment>
<comment type="subunit">
    <text evidence="9">Homodimer.</text>
</comment>
<feature type="transmembrane region" description="Helical" evidence="9">
    <location>
        <begin position="239"/>
        <end position="256"/>
    </location>
</feature>
<evidence type="ECO:0000256" key="2">
    <source>
        <dbReference type="ARBA" id="ARBA00022448"/>
    </source>
</evidence>
<evidence type="ECO:0000256" key="5">
    <source>
        <dbReference type="ARBA" id="ARBA00022967"/>
    </source>
</evidence>
<dbReference type="NCBIfam" id="NF001953">
    <property type="entry name" value="PRK00733.2-1"/>
    <property type="match status" value="1"/>
</dbReference>
<feature type="site" description="Determinant of potassium independence" evidence="9">
    <location>
        <position position="465"/>
    </location>
</feature>
<keyword evidence="3 9" id="KW-0812">Transmembrane</keyword>
<feature type="transmembrane region" description="Helical" evidence="9">
    <location>
        <begin position="406"/>
        <end position="426"/>
    </location>
</feature>
<dbReference type="Proteomes" id="UP000002457">
    <property type="component" value="Chromosome"/>
</dbReference>
<dbReference type="AlphaFoldDB" id="B8GJH9"/>
<feature type="transmembrane region" description="Helical" evidence="9">
    <location>
        <begin position="162"/>
        <end position="180"/>
    </location>
</feature>
<comment type="subcellular location">
    <subcellularLocation>
        <location evidence="9">Cell membrane</location>
        <topology evidence="9">Multi-pass membrane protein</topology>
    </subcellularLocation>
    <subcellularLocation>
        <location evidence="1">Endomembrane system</location>
        <topology evidence="1">Multi-pass membrane protein</topology>
    </subcellularLocation>
</comment>
<dbReference type="GO" id="GO:0004427">
    <property type="term" value="F:inorganic diphosphate phosphatase activity"/>
    <property type="evidence" value="ECO:0007669"/>
    <property type="project" value="UniProtKB-UniRule"/>
</dbReference>
<keyword evidence="6 9" id="KW-1133">Transmembrane helix</keyword>
<evidence type="ECO:0000256" key="7">
    <source>
        <dbReference type="ARBA" id="ARBA00023065"/>
    </source>
</evidence>
<keyword evidence="8 9" id="KW-0472">Membrane</keyword>
<dbReference type="GO" id="GO:0000287">
    <property type="term" value="F:magnesium ion binding"/>
    <property type="evidence" value="ECO:0007669"/>
    <property type="project" value="UniProtKB-UniRule"/>
</dbReference>
<dbReference type="GO" id="GO:0012505">
    <property type="term" value="C:endomembrane system"/>
    <property type="evidence" value="ECO:0007669"/>
    <property type="project" value="UniProtKB-SubCell"/>
</dbReference>
<dbReference type="OrthoDB" id="53167at2157"/>
<feature type="transmembrane region" description="Helical" evidence="9">
    <location>
        <begin position="300"/>
        <end position="319"/>
    </location>
</feature>
<dbReference type="GO" id="GO:0005886">
    <property type="term" value="C:plasma membrane"/>
    <property type="evidence" value="ECO:0007669"/>
    <property type="project" value="UniProtKB-SubCell"/>
</dbReference>
<feature type="transmembrane region" description="Helical" evidence="9">
    <location>
        <begin position="81"/>
        <end position="108"/>
    </location>
</feature>
<keyword evidence="5 9" id="KW-1278">Translocase</keyword>
<evidence type="ECO:0000256" key="8">
    <source>
        <dbReference type="ARBA" id="ARBA00023136"/>
    </source>
</evidence>
<feature type="transmembrane region" description="Helical" evidence="9">
    <location>
        <begin position="470"/>
        <end position="487"/>
    </location>
</feature>
<accession>B8GJH9</accession>
<evidence type="ECO:0000256" key="1">
    <source>
        <dbReference type="ARBA" id="ARBA00004127"/>
    </source>
</evidence>
<comment type="cofactor">
    <cofactor evidence="9">
        <name>Mg(2+)</name>
        <dbReference type="ChEBI" id="CHEBI:18420"/>
    </cofactor>
</comment>
<proteinExistence type="inferred from homology"/>
<dbReference type="PANTHER" id="PTHR31998">
    <property type="entry name" value="K(+)-INSENSITIVE PYROPHOSPHATE-ENERGIZED PROTON PUMP"/>
    <property type="match status" value="1"/>
</dbReference>
<feature type="transmembrane region" description="Helical" evidence="9">
    <location>
        <begin position="128"/>
        <end position="156"/>
    </location>
</feature>
<feature type="transmembrane region" description="Helical" evidence="9">
    <location>
        <begin position="6"/>
        <end position="27"/>
    </location>
</feature>
<keyword evidence="9" id="KW-0375">Hydrogen ion transport</keyword>
<dbReference type="KEGG" id="mpl:Mpal_1713"/>
<evidence type="ECO:0000256" key="9">
    <source>
        <dbReference type="HAMAP-Rule" id="MF_01129"/>
    </source>
</evidence>
<keyword evidence="4 9" id="KW-0460">Magnesium</keyword>
<comment type="similarity">
    <text evidence="9">Belongs to the H(+)-translocating pyrophosphatase (TC 3.A.10) family. K(+)-insensitive subfamily.</text>
</comment>
<feature type="transmembrane region" description="Helical" evidence="9">
    <location>
        <begin position="55"/>
        <end position="75"/>
    </location>
</feature>
<evidence type="ECO:0000256" key="6">
    <source>
        <dbReference type="ARBA" id="ARBA00022989"/>
    </source>
</evidence>
<feature type="transmembrane region" description="Helical" evidence="9">
    <location>
        <begin position="507"/>
        <end position="528"/>
    </location>
</feature>
<feature type="transmembrane region" description="Helical" evidence="9">
    <location>
        <begin position="325"/>
        <end position="346"/>
    </location>
</feature>
<keyword evidence="11" id="KW-1185">Reference proteome</keyword>
<dbReference type="EC" id="7.1.3.1" evidence="9"/>
<keyword evidence="10" id="KW-0378">Hydrolase</keyword>
<keyword evidence="7 9" id="KW-0406">Ion transport</keyword>
<dbReference type="HAMAP" id="MF_01129">
    <property type="entry name" value="PPase_energized_pump"/>
    <property type="match status" value="1"/>
</dbReference>
<comment type="caution">
    <text evidence="9">Lacks conserved residue(s) required for the propagation of feature annotation.</text>
</comment>
<dbReference type="Pfam" id="PF03030">
    <property type="entry name" value="H_PPase"/>
    <property type="match status" value="1"/>
</dbReference>